<accession>A0AAD9HLF5</accession>
<dbReference type="PANTHER" id="PTHR43591">
    <property type="entry name" value="METHYLTRANSFERASE"/>
    <property type="match status" value="1"/>
</dbReference>
<feature type="compositionally biased region" description="Polar residues" evidence="2">
    <location>
        <begin position="1"/>
        <end position="17"/>
    </location>
</feature>
<dbReference type="Pfam" id="PF13489">
    <property type="entry name" value="Methyltransf_23"/>
    <property type="match status" value="1"/>
</dbReference>
<reference evidence="3" key="1">
    <citation type="submission" date="2021-06" db="EMBL/GenBank/DDBJ databases">
        <title>Comparative genomics, transcriptomics and evolutionary studies reveal genomic signatures of adaptation to plant cell wall in hemibiotrophic fungi.</title>
        <authorList>
            <consortium name="DOE Joint Genome Institute"/>
            <person name="Baroncelli R."/>
            <person name="Diaz J.F."/>
            <person name="Benocci T."/>
            <person name="Peng M."/>
            <person name="Battaglia E."/>
            <person name="Haridas S."/>
            <person name="Andreopoulos W."/>
            <person name="Labutti K."/>
            <person name="Pangilinan J."/>
            <person name="Floch G.L."/>
            <person name="Makela M.R."/>
            <person name="Henrissat B."/>
            <person name="Grigoriev I.V."/>
            <person name="Crouch J.A."/>
            <person name="De Vries R.P."/>
            <person name="Sukno S.A."/>
            <person name="Thon M.R."/>
        </authorList>
    </citation>
    <scope>NUCLEOTIDE SEQUENCE</scope>
    <source>
        <strain evidence="3">MAFF235873</strain>
    </source>
</reference>
<dbReference type="Proteomes" id="UP001232148">
    <property type="component" value="Unassembled WGS sequence"/>
</dbReference>
<dbReference type="Gene3D" id="3.40.50.150">
    <property type="entry name" value="Vaccinia Virus protein VP39"/>
    <property type="match status" value="1"/>
</dbReference>
<feature type="region of interest" description="Disordered" evidence="2">
    <location>
        <begin position="1"/>
        <end position="29"/>
    </location>
</feature>
<dbReference type="GO" id="GO:0032259">
    <property type="term" value="P:methylation"/>
    <property type="evidence" value="ECO:0007669"/>
    <property type="project" value="UniProtKB-KW"/>
</dbReference>
<dbReference type="EMBL" id="MU842844">
    <property type="protein sequence ID" value="KAK2031028.1"/>
    <property type="molecule type" value="Genomic_DNA"/>
</dbReference>
<dbReference type="SUPFAM" id="SSF53335">
    <property type="entry name" value="S-adenosyl-L-methionine-dependent methyltransferases"/>
    <property type="match status" value="1"/>
</dbReference>
<keyword evidence="4" id="KW-1185">Reference proteome</keyword>
<protein>
    <submittedName>
        <fullName evidence="3">Methyltransferase</fullName>
    </submittedName>
</protein>
<evidence type="ECO:0000313" key="3">
    <source>
        <dbReference type="EMBL" id="KAK2031028.1"/>
    </source>
</evidence>
<evidence type="ECO:0000313" key="4">
    <source>
        <dbReference type="Proteomes" id="UP001232148"/>
    </source>
</evidence>
<feature type="compositionally biased region" description="Low complexity" evidence="2">
    <location>
        <begin position="362"/>
        <end position="373"/>
    </location>
</feature>
<sequence length="373" mass="41640">MSENPSTPAATGASSPPNDDAGATQPPAHDNNLILAVDDIDDGLSVSNQSAAGSTESVSSSIWDFRLENGRTYHSYKEGKYVVPNDEQEIDRLDLQHNLWLRTLDGRMGSAPPAELGSSVGRVLDVGTGSGIWAVEFGDEHPEATVIGVDLSPVPLSFVPPNVHFEVDDIEEPWTFSQPFDYIHSRMMTGSIKDWDKYVKACFQNLKPGGYLELNDANGIPMSDDGTLAEDTSYMKAVRLWVKGLELMGLHFEDFSRLEGVMRDVGFEDIHVKRYKWPTNTWPKDRKYKELGMWNHENISPSWEGFLLAPLTRGLNWTREEVLVLAMEVRKDAANRNIHAYYEMWSIYGRKPFKTEEDEPSAPTAAAPTATAD</sequence>
<organism evidence="3 4">
    <name type="scientific">Colletotrichum zoysiae</name>
    <dbReference type="NCBI Taxonomy" id="1216348"/>
    <lineage>
        <taxon>Eukaryota</taxon>
        <taxon>Fungi</taxon>
        <taxon>Dikarya</taxon>
        <taxon>Ascomycota</taxon>
        <taxon>Pezizomycotina</taxon>
        <taxon>Sordariomycetes</taxon>
        <taxon>Hypocreomycetidae</taxon>
        <taxon>Glomerellales</taxon>
        <taxon>Glomerellaceae</taxon>
        <taxon>Colletotrichum</taxon>
        <taxon>Colletotrichum graminicola species complex</taxon>
    </lineage>
</organism>
<comment type="caution">
    <text evidence="3">The sequence shown here is derived from an EMBL/GenBank/DDBJ whole genome shotgun (WGS) entry which is preliminary data.</text>
</comment>
<dbReference type="AlphaFoldDB" id="A0AAD9HLF5"/>
<proteinExistence type="inferred from homology"/>
<evidence type="ECO:0000256" key="1">
    <source>
        <dbReference type="ARBA" id="ARBA00038158"/>
    </source>
</evidence>
<keyword evidence="3" id="KW-0808">Transferase</keyword>
<comment type="similarity">
    <text evidence="1">Belongs to the methyltransferase superfamily. LaeA methyltransferase family.</text>
</comment>
<name>A0AAD9HLF5_9PEZI</name>
<dbReference type="CDD" id="cd02440">
    <property type="entry name" value="AdoMet_MTases"/>
    <property type="match status" value="1"/>
</dbReference>
<dbReference type="InterPro" id="IPR029063">
    <property type="entry name" value="SAM-dependent_MTases_sf"/>
</dbReference>
<gene>
    <name evidence="3" type="ORF">LX32DRAFT_614153</name>
</gene>
<feature type="region of interest" description="Disordered" evidence="2">
    <location>
        <begin position="354"/>
        <end position="373"/>
    </location>
</feature>
<dbReference type="PANTHER" id="PTHR43591:SF31">
    <property type="entry name" value="LAEA-LIKE, PUTATIVE (AFU_ORTHOLOGUE AFUA_8G01930)-RELATED"/>
    <property type="match status" value="1"/>
</dbReference>
<dbReference type="GO" id="GO:0008168">
    <property type="term" value="F:methyltransferase activity"/>
    <property type="evidence" value="ECO:0007669"/>
    <property type="project" value="UniProtKB-KW"/>
</dbReference>
<keyword evidence="3" id="KW-0489">Methyltransferase</keyword>
<evidence type="ECO:0000256" key="2">
    <source>
        <dbReference type="SAM" id="MobiDB-lite"/>
    </source>
</evidence>